<feature type="transmembrane region" description="Helical" evidence="1">
    <location>
        <begin position="12"/>
        <end position="33"/>
    </location>
</feature>
<accession>A0A1Y6CDM3</accession>
<name>A0A1Y6CDM3_9PROT</name>
<evidence type="ECO:0000256" key="1">
    <source>
        <dbReference type="SAM" id="Phobius"/>
    </source>
</evidence>
<keyword evidence="1" id="KW-0812">Transmembrane</keyword>
<dbReference type="Proteomes" id="UP000192917">
    <property type="component" value="Unassembled WGS sequence"/>
</dbReference>
<dbReference type="PANTHER" id="PTHR34219:SF8">
    <property type="entry name" value="PEPSY DOMAIN-CONTAINING PROTEIN"/>
    <property type="match status" value="1"/>
</dbReference>
<organism evidence="2 3">
    <name type="scientific">Tistlia consotensis USBA 355</name>
    <dbReference type="NCBI Taxonomy" id="560819"/>
    <lineage>
        <taxon>Bacteria</taxon>
        <taxon>Pseudomonadati</taxon>
        <taxon>Pseudomonadota</taxon>
        <taxon>Alphaproteobacteria</taxon>
        <taxon>Rhodospirillales</taxon>
        <taxon>Rhodovibrionaceae</taxon>
        <taxon>Tistlia</taxon>
    </lineage>
</organism>
<proteinExistence type="predicted"/>
<dbReference type="InterPro" id="IPR005625">
    <property type="entry name" value="PepSY-ass_TM"/>
</dbReference>
<sequence>MTRRAWFQVHSFAGVVLGLLLFVICWSGSFATLSHELDWLVTPAARVPAGGERASWGTILAAVQAAYPGARVTRLEAPLYSRSAAEALIRLPDGQPSRIYLDPYSGEVRGASSLLTVWRFFRSFHRSLFLPVAWGVPLVSLFGLLLLVLLVSSLCFHKRWWRGFFRFRRGGRRMLWSELHRLAGLWSLGFLLVMGLTGSWYGIEKLRAGLGDGITVYAGAPGRSVVTLVKPDGAGAGPPLPLDALVREARRLRPELSIRTLRFEPGVLYLDGQAGSLLLRDRANQLRLDRHSGRLLYDQRGEALPAYWRWVDTADPLHFGSFAGLAGKLLWFCFGLSLSGLCLTGVWLHAERVVRLQGRGRWPGTLAAAAVSLALVAASLPLGLQELRSAYGAPVEGVRQLPAVAPGVACVILGWIGVSLLLLAFWAALLWRSIPRAPLPRLERLLP</sequence>
<evidence type="ECO:0000313" key="3">
    <source>
        <dbReference type="Proteomes" id="UP000192917"/>
    </source>
</evidence>
<keyword evidence="3" id="KW-1185">Reference proteome</keyword>
<feature type="transmembrane region" description="Helical" evidence="1">
    <location>
        <begin position="404"/>
        <end position="431"/>
    </location>
</feature>
<gene>
    <name evidence="2" type="ORF">SAMN05428998_120113</name>
</gene>
<dbReference type="Pfam" id="PF03929">
    <property type="entry name" value="PepSY_TM"/>
    <property type="match status" value="1"/>
</dbReference>
<keyword evidence="1" id="KW-0472">Membrane</keyword>
<feature type="transmembrane region" description="Helical" evidence="1">
    <location>
        <begin position="329"/>
        <end position="350"/>
    </location>
</feature>
<dbReference type="PANTHER" id="PTHR34219">
    <property type="entry name" value="IRON-REGULATED INNER MEMBRANE PROTEIN-RELATED"/>
    <property type="match status" value="1"/>
</dbReference>
<keyword evidence="1" id="KW-1133">Transmembrane helix</keyword>
<feature type="transmembrane region" description="Helical" evidence="1">
    <location>
        <begin position="128"/>
        <end position="156"/>
    </location>
</feature>
<dbReference type="AlphaFoldDB" id="A0A1Y6CDM3"/>
<dbReference type="RefSeq" id="WP_085124725.1">
    <property type="nucleotide sequence ID" value="NZ_FWZX01000020.1"/>
</dbReference>
<reference evidence="2 3" key="1">
    <citation type="submission" date="2017-04" db="EMBL/GenBank/DDBJ databases">
        <authorList>
            <person name="Afonso C.L."/>
            <person name="Miller P.J."/>
            <person name="Scott M.A."/>
            <person name="Spackman E."/>
            <person name="Goraichik I."/>
            <person name="Dimitrov K.M."/>
            <person name="Suarez D.L."/>
            <person name="Swayne D.E."/>
        </authorList>
    </citation>
    <scope>NUCLEOTIDE SEQUENCE [LARGE SCALE GENOMIC DNA]</scope>
    <source>
        <strain evidence="2 3">USBA 355</strain>
    </source>
</reference>
<evidence type="ECO:0000313" key="2">
    <source>
        <dbReference type="EMBL" id="SMF55843.1"/>
    </source>
</evidence>
<feature type="transmembrane region" description="Helical" evidence="1">
    <location>
        <begin position="182"/>
        <end position="203"/>
    </location>
</feature>
<protein>
    <submittedName>
        <fullName evidence="2">Uncharacterized iron-regulated membrane protein</fullName>
    </submittedName>
</protein>
<feature type="transmembrane region" description="Helical" evidence="1">
    <location>
        <begin position="362"/>
        <end position="384"/>
    </location>
</feature>
<dbReference type="EMBL" id="FWZX01000020">
    <property type="protein sequence ID" value="SMF55843.1"/>
    <property type="molecule type" value="Genomic_DNA"/>
</dbReference>
<dbReference type="STRING" id="560819.SAMN05428998_120113"/>